<dbReference type="AlphaFoldDB" id="A0A151B1F8"/>
<dbReference type="InterPro" id="IPR011055">
    <property type="entry name" value="Dup_hybrid_motif"/>
</dbReference>
<dbReference type="SUPFAM" id="SSF51261">
    <property type="entry name" value="Duplicated hybrid motif"/>
    <property type="match status" value="1"/>
</dbReference>
<dbReference type="EMBL" id="LTBC01000001">
    <property type="protein sequence ID" value="KYH33744.1"/>
    <property type="molecule type" value="Genomic_DNA"/>
</dbReference>
<dbReference type="PANTHER" id="PTHR21666:SF270">
    <property type="entry name" value="MUREIN HYDROLASE ACTIVATOR ENVC"/>
    <property type="match status" value="1"/>
</dbReference>
<gene>
    <name evidence="5" type="primary">envC</name>
    <name evidence="5" type="ORF">MOMUL_04540</name>
</gene>
<dbReference type="FunFam" id="2.70.70.10:FF:000006">
    <property type="entry name" value="M23 family peptidase"/>
    <property type="match status" value="1"/>
</dbReference>
<evidence type="ECO:0000256" key="1">
    <source>
        <dbReference type="SAM" id="Coils"/>
    </source>
</evidence>
<keyword evidence="6" id="KW-1185">Reference proteome</keyword>
<dbReference type="PATRIC" id="fig|1122241.3.peg.481"/>
<dbReference type="OrthoDB" id="9809488at2"/>
<proteinExistence type="predicted"/>
<protein>
    <submittedName>
        <fullName evidence="5">Murein hydrolase activator EnvC</fullName>
    </submittedName>
</protein>
<sequence>MKGSRRDRYFTLMLVPEGRRGVYRYLLPVWFFQVAVVMAILLIIALITAAGAVYHLHKRVAELRVIDQINASQAAQIMQLEEQARALQEKIQGIDELDARVRSLLGLGQGGGGRPSEASRGGRLRPREQEQTLNQVRSILNSVARDTPRQEVKLKELAREMEQHLAYLAALPSHWPVRGPVSSPFGYRDSPFGQREEFHEGIDIAAAYGAEVQAAGNGRVVFAGWMPVYGRAIIIDHGYGLTSMYGHNSELLVKTGEQVVRGQPIARVGSSGRSTGPHLHFQVKLNDQLQDPLKYLTGGEVAGSAGEKE</sequence>
<feature type="domain" description="M23ase beta-sheet core" evidence="4">
    <location>
        <begin position="198"/>
        <end position="292"/>
    </location>
</feature>
<dbReference type="InterPro" id="IPR050570">
    <property type="entry name" value="Cell_wall_metabolism_enzyme"/>
</dbReference>
<keyword evidence="3" id="KW-0472">Membrane</keyword>
<dbReference type="PANTHER" id="PTHR21666">
    <property type="entry name" value="PEPTIDASE-RELATED"/>
    <property type="match status" value="1"/>
</dbReference>
<evidence type="ECO:0000256" key="2">
    <source>
        <dbReference type="SAM" id="MobiDB-lite"/>
    </source>
</evidence>
<dbReference type="CDD" id="cd12797">
    <property type="entry name" value="M23_peptidase"/>
    <property type="match status" value="1"/>
</dbReference>
<feature type="transmembrane region" description="Helical" evidence="3">
    <location>
        <begin position="30"/>
        <end position="54"/>
    </location>
</feature>
<accession>A0A151B1F8</accession>
<dbReference type="InterPro" id="IPR016047">
    <property type="entry name" value="M23ase_b-sheet_dom"/>
</dbReference>
<organism evidence="5 6">
    <name type="scientific">Moorella mulderi DSM 14980</name>
    <dbReference type="NCBI Taxonomy" id="1122241"/>
    <lineage>
        <taxon>Bacteria</taxon>
        <taxon>Bacillati</taxon>
        <taxon>Bacillota</taxon>
        <taxon>Clostridia</taxon>
        <taxon>Neomoorellales</taxon>
        <taxon>Neomoorellaceae</taxon>
        <taxon>Neomoorella</taxon>
    </lineage>
</organism>
<dbReference type="Gene3D" id="2.70.70.10">
    <property type="entry name" value="Glucose Permease (Domain IIA)"/>
    <property type="match status" value="1"/>
</dbReference>
<evidence type="ECO:0000256" key="3">
    <source>
        <dbReference type="SAM" id="Phobius"/>
    </source>
</evidence>
<comment type="caution">
    <text evidence="5">The sequence shown here is derived from an EMBL/GenBank/DDBJ whole genome shotgun (WGS) entry which is preliminary data.</text>
</comment>
<keyword evidence="3" id="KW-0812">Transmembrane</keyword>
<evidence type="ECO:0000313" key="5">
    <source>
        <dbReference type="EMBL" id="KYH33744.1"/>
    </source>
</evidence>
<dbReference type="Proteomes" id="UP000075670">
    <property type="component" value="Unassembled WGS sequence"/>
</dbReference>
<keyword evidence="1" id="KW-0175">Coiled coil</keyword>
<feature type="coiled-coil region" evidence="1">
    <location>
        <begin position="70"/>
        <end position="97"/>
    </location>
</feature>
<dbReference type="RefSeq" id="WP_062280928.1">
    <property type="nucleotide sequence ID" value="NZ_LTBC01000001.1"/>
</dbReference>
<reference evidence="5 6" key="1">
    <citation type="submission" date="2016-02" db="EMBL/GenBank/DDBJ databases">
        <title>Genome sequence of Moorella mulderi DSM 14980.</title>
        <authorList>
            <person name="Poehlein A."/>
            <person name="Daniel R."/>
        </authorList>
    </citation>
    <scope>NUCLEOTIDE SEQUENCE [LARGE SCALE GENOMIC DNA]</scope>
    <source>
        <strain evidence="5 6">DSM 14980</strain>
    </source>
</reference>
<name>A0A151B1F8_9FIRM</name>
<keyword evidence="3" id="KW-1133">Transmembrane helix</keyword>
<feature type="region of interest" description="Disordered" evidence="2">
    <location>
        <begin position="106"/>
        <end position="128"/>
    </location>
</feature>
<keyword evidence="5" id="KW-0378">Hydrolase</keyword>
<evidence type="ECO:0000313" key="6">
    <source>
        <dbReference type="Proteomes" id="UP000075670"/>
    </source>
</evidence>
<dbReference type="Pfam" id="PF01551">
    <property type="entry name" value="Peptidase_M23"/>
    <property type="match status" value="1"/>
</dbReference>
<dbReference type="GO" id="GO:0004222">
    <property type="term" value="F:metalloendopeptidase activity"/>
    <property type="evidence" value="ECO:0007669"/>
    <property type="project" value="TreeGrafter"/>
</dbReference>
<evidence type="ECO:0000259" key="4">
    <source>
        <dbReference type="Pfam" id="PF01551"/>
    </source>
</evidence>